<accession>A0A934HPE7</accession>
<dbReference type="NCBIfam" id="TIGR02913">
    <property type="entry name" value="HAF_rpt"/>
    <property type="match status" value="6"/>
</dbReference>
<dbReference type="AlphaFoldDB" id="A0A934HPE7"/>
<dbReference type="EMBL" id="JAEIJD010000013">
    <property type="protein sequence ID" value="MBI6630766.1"/>
    <property type="molecule type" value="Genomic_DNA"/>
</dbReference>
<dbReference type="Gene3D" id="2.40.128.130">
    <property type="entry name" value="Autotransporter beta-domain"/>
    <property type="match status" value="1"/>
</dbReference>
<sequence length="658" mass="68175">MLLGSPGWAQDAFQDLGTLGGSSYAQAVSADGAVVVGWSKLESGSARAFRWADGKMTDLGTLGGSYSAAYAVSADGAVVVGESNHESGFTLAFRWADGEMTDLGTLGGRNSAAFAVSADGTVVVGHSEFERGNSDYRAFRWADGNWRNLQTLGGTNSTATAVSADGAVVVGWSQTANSGTRAFRWTLADGKMASLGTLGGTWSRARGVSADGAVVVGESQTANSGTRAFRWTLADDEMTSLGTLGGTWSIANAVSADGAVVVGQSYIVNNSGIHAFRWTDGSGMKSVADWVVEQGDTVPLDYVLTKASGVSADGKVIVGDGKFEGKDTVWLVRETTPTTQTGFLPDTAAFNRSIIQTGSAAVSSALEATGLVLNGAHHRTLLDIGVQTTPTGWFGWSTADGAKNDYIDATTTLAEIGVGRDIGNYRVGIAMGATKTRQNLDLGGNATFDGNYILAEVDHAFELAGGSAIHASLLGYYAAFDSRLNRAYASGAGTDISSGSPDLSTAALRARVDWINATMIGSVSMSPYAALTLTKTRVDAYTETGGAFPVRYDAATATTRDLRIGSAFTLKPSDLLNLRIGIEGVHQFENGLGAVNGGVIDLYAFNLAGEKRKSTWARTTIDVDYALSSTSMVTGGLSLATQGSQPTIGATLGLQASF</sequence>
<dbReference type="Proteomes" id="UP000613255">
    <property type="component" value="Unassembled WGS sequence"/>
</dbReference>
<dbReference type="SUPFAM" id="SSF103515">
    <property type="entry name" value="Autotransporter"/>
    <property type="match status" value="1"/>
</dbReference>
<name>A0A934HPE7_9RHOB</name>
<proteinExistence type="predicted"/>
<reference evidence="2" key="1">
    <citation type="submission" date="2020-12" db="EMBL/GenBank/DDBJ databases">
        <title>Pontibaca salina gen. nov., sp. nov., isolated from marine sediment.</title>
        <authorList>
            <person name="Bo J."/>
            <person name="Wang S."/>
            <person name="Song X."/>
            <person name="Du Z."/>
        </authorList>
    </citation>
    <scope>NUCLEOTIDE SEQUENCE</scope>
    <source>
        <strain evidence="2">S1109L</strain>
    </source>
</reference>
<organism evidence="2 3">
    <name type="scientific">Pontibaca salina</name>
    <dbReference type="NCBI Taxonomy" id="2795731"/>
    <lineage>
        <taxon>Bacteria</taxon>
        <taxon>Pseudomonadati</taxon>
        <taxon>Pseudomonadota</taxon>
        <taxon>Alphaproteobacteria</taxon>
        <taxon>Rhodobacterales</taxon>
        <taxon>Roseobacteraceae</taxon>
        <taxon>Pontibaca</taxon>
    </lineage>
</organism>
<comment type="caution">
    <text evidence="2">The sequence shown here is derived from an EMBL/GenBank/DDBJ whole genome shotgun (WGS) entry which is preliminary data.</text>
</comment>
<protein>
    <submittedName>
        <fullName evidence="2">Autotransporter domain-containing protein</fullName>
    </submittedName>
</protein>
<dbReference type="PROSITE" id="PS51208">
    <property type="entry name" value="AUTOTRANSPORTER"/>
    <property type="match status" value="1"/>
</dbReference>
<dbReference type="InterPro" id="IPR014262">
    <property type="entry name" value="HAF_rpt"/>
</dbReference>
<gene>
    <name evidence="2" type="ORF">JAO82_12840</name>
</gene>
<dbReference type="Pfam" id="PF03797">
    <property type="entry name" value="Autotransporter"/>
    <property type="match status" value="1"/>
</dbReference>
<evidence type="ECO:0000259" key="1">
    <source>
        <dbReference type="PROSITE" id="PS51208"/>
    </source>
</evidence>
<dbReference type="RefSeq" id="WP_198686788.1">
    <property type="nucleotide sequence ID" value="NZ_JAEIJD010000013.1"/>
</dbReference>
<dbReference type="InterPro" id="IPR036709">
    <property type="entry name" value="Autotransporte_beta_dom_sf"/>
</dbReference>
<evidence type="ECO:0000313" key="2">
    <source>
        <dbReference type="EMBL" id="MBI6630766.1"/>
    </source>
</evidence>
<dbReference type="InterPro" id="IPR005546">
    <property type="entry name" value="Autotransporte_beta"/>
</dbReference>
<evidence type="ECO:0000313" key="3">
    <source>
        <dbReference type="Proteomes" id="UP000613255"/>
    </source>
</evidence>
<feature type="domain" description="Autotransporter" evidence="1">
    <location>
        <begin position="388"/>
        <end position="658"/>
    </location>
</feature>
<dbReference type="SUPFAM" id="SSF82171">
    <property type="entry name" value="DPP6 N-terminal domain-like"/>
    <property type="match status" value="1"/>
</dbReference>
<dbReference type="SMART" id="SM00869">
    <property type="entry name" value="Autotransporter"/>
    <property type="match status" value="1"/>
</dbReference>
<keyword evidence="3" id="KW-1185">Reference proteome</keyword>